<evidence type="ECO:0000313" key="1">
    <source>
        <dbReference type="EMBL" id="SVB53156.1"/>
    </source>
</evidence>
<dbReference type="SUPFAM" id="SSF52113">
    <property type="entry name" value="BRCT domain"/>
    <property type="match status" value="1"/>
</dbReference>
<dbReference type="InterPro" id="IPR036420">
    <property type="entry name" value="BRCT_dom_sf"/>
</dbReference>
<sequence>VFAEILPPEFCPSCDSTLVWKNDLLYCENVNCTAKTEKVVQHFARTLKIKGLGPRSIEKLGLSSVDDIYNLHRDYTVLKLGSELVADKLLLEIEKSKQAQLQELLPAFSVPLLGRTASEKICKVVEHISEIDVKTCKEAGLGPKVTDNLLSWYNTQYINGYEFLPFNWEVEVVQNTEDDKGIVVITGKLKTFPTKAVAKALLQKEGYVVKENFSRTIDFLVNESGIASSKTKKAEELGITIITDINELIGDS</sequence>
<dbReference type="InterPro" id="IPR010994">
    <property type="entry name" value="RuvA_2-like"/>
</dbReference>
<dbReference type="AlphaFoldDB" id="A0A382EQU1"/>
<organism evidence="1">
    <name type="scientific">marine metagenome</name>
    <dbReference type="NCBI Taxonomy" id="408172"/>
    <lineage>
        <taxon>unclassified sequences</taxon>
        <taxon>metagenomes</taxon>
        <taxon>ecological metagenomes</taxon>
    </lineage>
</organism>
<dbReference type="Gene3D" id="3.40.50.10190">
    <property type="entry name" value="BRCT domain"/>
    <property type="match status" value="1"/>
</dbReference>
<feature type="non-terminal residue" evidence="1">
    <location>
        <position position="1"/>
    </location>
</feature>
<dbReference type="Gene3D" id="1.10.150.20">
    <property type="entry name" value="5' to 3' exonuclease, C-terminal subdomain"/>
    <property type="match status" value="1"/>
</dbReference>
<reference evidence="1" key="1">
    <citation type="submission" date="2018-05" db="EMBL/GenBank/DDBJ databases">
        <authorList>
            <person name="Lanie J.A."/>
            <person name="Ng W.-L."/>
            <person name="Kazmierczak K.M."/>
            <person name="Andrzejewski T.M."/>
            <person name="Davidsen T.M."/>
            <person name="Wayne K.J."/>
            <person name="Tettelin H."/>
            <person name="Glass J.I."/>
            <person name="Rusch D."/>
            <person name="Podicherti R."/>
            <person name="Tsui H.-C.T."/>
            <person name="Winkler M.E."/>
        </authorList>
    </citation>
    <scope>NUCLEOTIDE SEQUENCE</scope>
</reference>
<accession>A0A382EQU1</accession>
<dbReference type="EMBL" id="UINC01045873">
    <property type="protein sequence ID" value="SVB53156.1"/>
    <property type="molecule type" value="Genomic_DNA"/>
</dbReference>
<protein>
    <recommendedName>
        <fullName evidence="2">BRCT domain-containing protein</fullName>
    </recommendedName>
</protein>
<name>A0A382EQU1_9ZZZZ</name>
<gene>
    <name evidence="1" type="ORF">METZ01_LOCUS206010</name>
</gene>
<evidence type="ECO:0008006" key="2">
    <source>
        <dbReference type="Google" id="ProtNLM"/>
    </source>
</evidence>
<proteinExistence type="predicted"/>
<dbReference type="SUPFAM" id="SSF47781">
    <property type="entry name" value="RuvA domain 2-like"/>
    <property type="match status" value="1"/>
</dbReference>